<dbReference type="CDD" id="cd05233">
    <property type="entry name" value="SDR_c"/>
    <property type="match status" value="1"/>
</dbReference>
<dbReference type="PROSITE" id="PS00061">
    <property type="entry name" value="ADH_SHORT"/>
    <property type="match status" value="1"/>
</dbReference>
<name>A0A517LH49_9PEZI</name>
<dbReference type="PANTHER" id="PTHR43618">
    <property type="entry name" value="7-ALPHA-HYDROXYSTEROID DEHYDROGENASE"/>
    <property type="match status" value="1"/>
</dbReference>
<dbReference type="GO" id="GO:0016491">
    <property type="term" value="F:oxidoreductase activity"/>
    <property type="evidence" value="ECO:0007669"/>
    <property type="project" value="UniProtKB-KW"/>
</dbReference>
<accession>A0A517LH49</accession>
<dbReference type="STRING" id="50376.A0A517LH49"/>
<keyword evidence="3" id="KW-0560">Oxidoreductase</keyword>
<proteinExistence type="inferred from homology"/>
<keyword evidence="2" id="KW-0521">NADP</keyword>
<sequence>MREHFLSSSVEEWGETFAVNTTAMWHLSGAFLPLLQKSVYGGNIILISSINGVHWSASSCTPSYAASKAAANHLTKVMANKLRGLYIRVNTIAPGMFPSEMNDEESVKRWEENGTVKRIPAGRLGTAEEMGSAAVFLATNGYVDGQVLVVDGGRSLTASGS</sequence>
<dbReference type="OrthoDB" id="2898618at2759"/>
<dbReference type="InterPro" id="IPR002347">
    <property type="entry name" value="SDR_fam"/>
</dbReference>
<evidence type="ECO:0000256" key="3">
    <source>
        <dbReference type="ARBA" id="ARBA00023002"/>
    </source>
</evidence>
<reference evidence="4 5" key="1">
    <citation type="submission" date="2019-07" db="EMBL/GenBank/DDBJ databases">
        <title>Finished genome of Venturia effusa.</title>
        <authorList>
            <person name="Young C.A."/>
            <person name="Cox M.P."/>
            <person name="Ganley A.R.D."/>
            <person name="David W.J."/>
        </authorList>
    </citation>
    <scope>NUCLEOTIDE SEQUENCE [LARGE SCALE GENOMIC DNA]</scope>
    <source>
        <strain evidence="5">albino</strain>
    </source>
</reference>
<dbReference type="InterPro" id="IPR036291">
    <property type="entry name" value="NAD(P)-bd_dom_sf"/>
</dbReference>
<dbReference type="PANTHER" id="PTHR43618:SF4">
    <property type="entry name" value="SHORT CHAIN DEHYDROGENASE_REDUCTASE FAMILY (AFU_ORTHOLOGUE AFUA_7G04540)"/>
    <property type="match status" value="1"/>
</dbReference>
<evidence type="ECO:0000256" key="2">
    <source>
        <dbReference type="ARBA" id="ARBA00022857"/>
    </source>
</evidence>
<comment type="similarity">
    <text evidence="1">Belongs to the short-chain dehydrogenases/reductases (SDR) family.</text>
</comment>
<evidence type="ECO:0000256" key="1">
    <source>
        <dbReference type="ARBA" id="ARBA00006484"/>
    </source>
</evidence>
<protein>
    <submittedName>
        <fullName evidence="4">Uncharacterized protein</fullName>
    </submittedName>
</protein>
<dbReference type="Pfam" id="PF13561">
    <property type="entry name" value="adh_short_C2"/>
    <property type="match status" value="1"/>
</dbReference>
<dbReference type="PRINTS" id="PR00081">
    <property type="entry name" value="GDHRDH"/>
</dbReference>
<gene>
    <name evidence="4" type="ORF">FKW77_004600</name>
</gene>
<evidence type="ECO:0000313" key="5">
    <source>
        <dbReference type="Proteomes" id="UP000316270"/>
    </source>
</evidence>
<dbReference type="EMBL" id="CP042196">
    <property type="protein sequence ID" value="QDS74949.1"/>
    <property type="molecule type" value="Genomic_DNA"/>
</dbReference>
<evidence type="ECO:0000313" key="4">
    <source>
        <dbReference type="EMBL" id="QDS74949.1"/>
    </source>
</evidence>
<dbReference type="InterPro" id="IPR052178">
    <property type="entry name" value="Sec_Metab_Biosynth_SDR"/>
</dbReference>
<keyword evidence="5" id="KW-1185">Reference proteome</keyword>
<dbReference type="Gene3D" id="3.40.50.720">
    <property type="entry name" value="NAD(P)-binding Rossmann-like Domain"/>
    <property type="match status" value="1"/>
</dbReference>
<organism evidence="4 5">
    <name type="scientific">Venturia effusa</name>
    <dbReference type="NCBI Taxonomy" id="50376"/>
    <lineage>
        <taxon>Eukaryota</taxon>
        <taxon>Fungi</taxon>
        <taxon>Dikarya</taxon>
        <taxon>Ascomycota</taxon>
        <taxon>Pezizomycotina</taxon>
        <taxon>Dothideomycetes</taxon>
        <taxon>Pleosporomycetidae</taxon>
        <taxon>Venturiales</taxon>
        <taxon>Venturiaceae</taxon>
        <taxon>Venturia</taxon>
    </lineage>
</organism>
<dbReference type="InterPro" id="IPR020904">
    <property type="entry name" value="Sc_DH/Rdtase_CS"/>
</dbReference>
<dbReference type="AlphaFoldDB" id="A0A517LH49"/>
<dbReference type="Proteomes" id="UP000316270">
    <property type="component" value="Chromosome 12"/>
</dbReference>
<dbReference type="SUPFAM" id="SSF51735">
    <property type="entry name" value="NAD(P)-binding Rossmann-fold domains"/>
    <property type="match status" value="1"/>
</dbReference>